<name>A0A191WHY4_9MICO</name>
<dbReference type="GO" id="GO:0004565">
    <property type="term" value="F:beta-galactosidase activity"/>
    <property type="evidence" value="ECO:0007669"/>
    <property type="project" value="UniProtKB-EC"/>
</dbReference>
<dbReference type="GO" id="GO:0009341">
    <property type="term" value="C:beta-galactosidase complex"/>
    <property type="evidence" value="ECO:0007669"/>
    <property type="project" value="InterPro"/>
</dbReference>
<dbReference type="EC" id="3.2.1.23" evidence="3 6"/>
<feature type="active site" description="Proton donor" evidence="7">
    <location>
        <position position="142"/>
    </location>
</feature>
<evidence type="ECO:0000256" key="6">
    <source>
        <dbReference type="PIRNR" id="PIRNR001084"/>
    </source>
</evidence>
<evidence type="ECO:0000256" key="8">
    <source>
        <dbReference type="PIRSR" id="PIRSR001084-2"/>
    </source>
</evidence>
<evidence type="ECO:0000313" key="12">
    <source>
        <dbReference type="Proteomes" id="UP000078437"/>
    </source>
</evidence>
<reference evidence="11 12" key="1">
    <citation type="journal article" date="2016" name="Int. J. Syst. Evol. Microbiol.">
        <title>Agromyces aureus sp. nov., isolated from the rhizosphere of Salix caprea L. grown in a heavy-metal-contaminated soil.</title>
        <authorList>
            <person name="Corretto E."/>
            <person name="Antonielli L."/>
            <person name="Sessitsch A."/>
            <person name="Compant S."/>
            <person name="Gorfer M."/>
            <person name="Kuffner M."/>
            <person name="Brader G."/>
        </authorList>
    </citation>
    <scope>NUCLEOTIDE SEQUENCE [LARGE SCALE GENOMIC DNA]</scope>
    <source>
        <strain evidence="11 12">AR33</strain>
    </source>
</reference>
<dbReference type="PANTHER" id="PTHR36447">
    <property type="entry name" value="BETA-GALACTOSIDASE GANA"/>
    <property type="match status" value="1"/>
</dbReference>
<sequence length="669" mass="74448">MHYGADYNPDQWPEEVWPEDVTRMREAGVTLVNLGIFSWSRLQPEEGRFDFGWLDRVIELLHAGGIAVDLATPTASPPPWASARHPEILPQDERGATLWPGARGHFAPSSPVYRRLARDIAAALADRYANHPAVVMWHVNNEYGCHLAADYSDAARDAFRRWLSERYGGVDALNAAWGTDFWSQRYGSIDEVLPPRLAPCSRNPAHLLDFQRFTSDMLLECYLLERDTLRAHGATQPITTNFMGAFKPVDYARWAPHLDLLSDDCYPDVNEPESFRDAAFQRDLMRSLKPGVPWMLMEQSTNAVNWRVSNPPKAPGQMAALSAQAIGRGADAVMFFQWRQSRSGAEKFHSAMLPHAGMQTRTWREVVTLGADLAELPTLPSPGDRDARVALVMDWENWWAVEGLDHPYNRLDHRAELHRWYHALHRRHVQVDIVPPERVDERYQLAVAPLLSLLRDEGASRLEGFVRSGGHLLTGPFSDLVDENDRLCEGGYLTRLGPALGIRLEDFGALLPPDAAGPGEREAFFAGPFGECRGTAFAEEIDAVSATVEASFTTGRRAGHPSLTRNRHGEGIARYLATLPDDRGVQAIVDHVLADARVVPVLPGLPEHVEAARRGHLVTLVNHGGAPTEIEVTGFDVVSGDPVDGIVLGPFEWRMLRDDRSASDQEVAE</sequence>
<evidence type="ECO:0000256" key="4">
    <source>
        <dbReference type="ARBA" id="ARBA00022801"/>
    </source>
</evidence>
<feature type="binding site" evidence="8">
    <location>
        <position position="103"/>
    </location>
    <ligand>
        <name>substrate</name>
    </ligand>
</feature>
<comment type="similarity">
    <text evidence="2 6">Belongs to the glycosyl hydrolase 42 family.</text>
</comment>
<dbReference type="AlphaFoldDB" id="A0A191WHY4"/>
<protein>
    <recommendedName>
        <fullName evidence="3 6">Beta-galactosidase</fullName>
        <shortName evidence="6">Beta-gal</shortName>
        <ecNumber evidence="3 6">3.2.1.23</ecNumber>
    </recommendedName>
</protein>
<dbReference type="PANTHER" id="PTHR36447:SF1">
    <property type="entry name" value="BETA-GALACTOSIDASE GANA"/>
    <property type="match status" value="1"/>
</dbReference>
<accession>A0A191WHY4</accession>
<dbReference type="STRING" id="453304.ATC03_14770"/>
<evidence type="ECO:0000256" key="1">
    <source>
        <dbReference type="ARBA" id="ARBA00001412"/>
    </source>
</evidence>
<feature type="binding site" evidence="8">
    <location>
        <position position="141"/>
    </location>
    <ligand>
        <name>substrate</name>
    </ligand>
</feature>
<dbReference type="InterPro" id="IPR003476">
    <property type="entry name" value="Glyco_hydro_42"/>
</dbReference>
<evidence type="ECO:0000256" key="5">
    <source>
        <dbReference type="ARBA" id="ARBA00023295"/>
    </source>
</evidence>
<dbReference type="Pfam" id="PF02449">
    <property type="entry name" value="Glyco_hydro_42"/>
    <property type="match status" value="1"/>
</dbReference>
<proteinExistence type="inferred from homology"/>
<dbReference type="Pfam" id="PF08532">
    <property type="entry name" value="Glyco_hydro_42M"/>
    <property type="match status" value="1"/>
</dbReference>
<dbReference type="SUPFAM" id="SSF51445">
    <property type="entry name" value="(Trans)glycosidases"/>
    <property type="match status" value="1"/>
</dbReference>
<dbReference type="RefSeq" id="WP_067878685.1">
    <property type="nucleotide sequence ID" value="NZ_CP013979.1"/>
</dbReference>
<dbReference type="InterPro" id="IPR013529">
    <property type="entry name" value="Glyco_hydro_42_N"/>
</dbReference>
<feature type="active site" description="Nucleophile" evidence="7">
    <location>
        <position position="298"/>
    </location>
</feature>
<keyword evidence="4 6" id="KW-0378">Hydrolase</keyword>
<evidence type="ECO:0000313" key="11">
    <source>
        <dbReference type="EMBL" id="ANJ27784.1"/>
    </source>
</evidence>
<evidence type="ECO:0000259" key="10">
    <source>
        <dbReference type="Pfam" id="PF08532"/>
    </source>
</evidence>
<feature type="domain" description="Beta-galactosidase trimerisation" evidence="10">
    <location>
        <begin position="387"/>
        <end position="598"/>
    </location>
</feature>
<dbReference type="KEGG" id="agy:ATC03_14770"/>
<feature type="binding site" evidence="8">
    <location>
        <position position="306"/>
    </location>
    <ligand>
        <name>substrate</name>
    </ligand>
</feature>
<organism evidence="11 12">
    <name type="scientific">Agromyces aureus</name>
    <dbReference type="NCBI Taxonomy" id="453304"/>
    <lineage>
        <taxon>Bacteria</taxon>
        <taxon>Bacillati</taxon>
        <taxon>Actinomycetota</taxon>
        <taxon>Actinomycetes</taxon>
        <taxon>Micrococcales</taxon>
        <taxon>Microbacteriaceae</taxon>
        <taxon>Agromyces</taxon>
    </lineage>
</organism>
<comment type="catalytic activity">
    <reaction evidence="1 6">
        <text>Hydrolysis of terminal non-reducing beta-D-galactose residues in beta-D-galactosides.</text>
        <dbReference type="EC" id="3.2.1.23"/>
    </reaction>
</comment>
<reference evidence="12" key="2">
    <citation type="submission" date="2016-01" db="EMBL/GenBank/DDBJ databases">
        <title>Complete genome sequence of Agromyces aureus AR33T and comparison with related organisms.</title>
        <authorList>
            <person name="Corretto E."/>
            <person name="Antonielli L."/>
            <person name="Sessitsch A."/>
            <person name="Brader G."/>
        </authorList>
    </citation>
    <scope>NUCLEOTIDE SEQUENCE [LARGE SCALE GENOMIC DNA]</scope>
    <source>
        <strain evidence="12">AR33</strain>
    </source>
</reference>
<evidence type="ECO:0000256" key="7">
    <source>
        <dbReference type="PIRSR" id="PIRSR001084-1"/>
    </source>
</evidence>
<dbReference type="InterPro" id="IPR017853">
    <property type="entry name" value="GH"/>
</dbReference>
<dbReference type="Gene3D" id="3.20.20.80">
    <property type="entry name" value="Glycosidases"/>
    <property type="match status" value="1"/>
</dbReference>
<dbReference type="EMBL" id="CP013979">
    <property type="protein sequence ID" value="ANJ27784.1"/>
    <property type="molecule type" value="Genomic_DNA"/>
</dbReference>
<dbReference type="GO" id="GO:0005975">
    <property type="term" value="P:carbohydrate metabolic process"/>
    <property type="evidence" value="ECO:0007669"/>
    <property type="project" value="InterPro"/>
</dbReference>
<gene>
    <name evidence="11" type="ORF">ATC03_14770</name>
</gene>
<dbReference type="SUPFAM" id="SSF52317">
    <property type="entry name" value="Class I glutamine amidotransferase-like"/>
    <property type="match status" value="1"/>
</dbReference>
<keyword evidence="12" id="KW-1185">Reference proteome</keyword>
<keyword evidence="5 6" id="KW-0326">Glycosidase</keyword>
<dbReference type="PIRSF" id="PIRSF001084">
    <property type="entry name" value="B-galactosidase"/>
    <property type="match status" value="1"/>
</dbReference>
<evidence type="ECO:0000256" key="2">
    <source>
        <dbReference type="ARBA" id="ARBA00005940"/>
    </source>
</evidence>
<evidence type="ECO:0000259" key="9">
    <source>
        <dbReference type="Pfam" id="PF02449"/>
    </source>
</evidence>
<dbReference type="InterPro" id="IPR013738">
    <property type="entry name" value="Beta_galactosidase_Trimer"/>
</dbReference>
<dbReference type="InterPro" id="IPR029062">
    <property type="entry name" value="Class_I_gatase-like"/>
</dbReference>
<evidence type="ECO:0000256" key="3">
    <source>
        <dbReference type="ARBA" id="ARBA00012756"/>
    </source>
</evidence>
<dbReference type="Gene3D" id="3.40.50.880">
    <property type="match status" value="1"/>
</dbReference>
<dbReference type="OrthoDB" id="9800974at2"/>
<dbReference type="Proteomes" id="UP000078437">
    <property type="component" value="Chromosome"/>
</dbReference>
<dbReference type="CDD" id="cd03143">
    <property type="entry name" value="A4_beta-galactosidase_middle_domain"/>
    <property type="match status" value="1"/>
</dbReference>
<feature type="domain" description="Glycoside hydrolase family 42 N-terminal" evidence="9">
    <location>
        <begin position="6"/>
        <end position="375"/>
    </location>
</feature>